<name>A0A8C0J323_CHEAB</name>
<evidence type="ECO:0000256" key="1">
    <source>
        <dbReference type="SAM" id="Phobius"/>
    </source>
</evidence>
<dbReference type="InterPro" id="IPR013320">
    <property type="entry name" value="ConA-like_dom_sf"/>
</dbReference>
<evidence type="ECO:0000259" key="2">
    <source>
        <dbReference type="PROSITE" id="PS50060"/>
    </source>
</evidence>
<keyword evidence="1" id="KW-1133">Transmembrane helix</keyword>
<dbReference type="PANTHER" id="PTHR23282:SF101">
    <property type="entry name" value="MAM DOMAIN-CONTAINING PROTEIN"/>
    <property type="match status" value="1"/>
</dbReference>
<evidence type="ECO:0000313" key="4">
    <source>
        <dbReference type="Proteomes" id="UP000694404"/>
    </source>
</evidence>
<dbReference type="PANTHER" id="PTHR23282">
    <property type="entry name" value="APICAL ENDOSOMAL GLYCOPROTEIN PRECURSOR"/>
    <property type="match status" value="1"/>
</dbReference>
<accession>A0A8C0J323</accession>
<dbReference type="OMA" id="FEDSAIC"/>
<dbReference type="PROSITE" id="PS50060">
    <property type="entry name" value="MAM_2"/>
    <property type="match status" value="1"/>
</dbReference>
<dbReference type="GeneTree" id="ENSGT00940000158809"/>
<dbReference type="InterPro" id="IPR051560">
    <property type="entry name" value="MAM_domain-containing"/>
</dbReference>
<reference evidence="3" key="1">
    <citation type="submission" date="2025-08" db="UniProtKB">
        <authorList>
            <consortium name="Ensembl"/>
        </authorList>
    </citation>
    <scope>IDENTIFICATION</scope>
</reference>
<dbReference type="Pfam" id="PF00629">
    <property type="entry name" value="MAM"/>
    <property type="match status" value="1"/>
</dbReference>
<dbReference type="Ensembl" id="ENSCABT00000028765.1">
    <property type="protein sequence ID" value="ENSCABP00000026265.1"/>
    <property type="gene ID" value="ENSCABG00000019302.1"/>
</dbReference>
<dbReference type="PRINTS" id="PR00020">
    <property type="entry name" value="MAMDOMAIN"/>
</dbReference>
<keyword evidence="1" id="KW-0812">Transmembrane</keyword>
<evidence type="ECO:0000313" key="3">
    <source>
        <dbReference type="Ensembl" id="ENSCABP00000026265.1"/>
    </source>
</evidence>
<feature type="domain" description="MAM" evidence="2">
    <location>
        <begin position="37"/>
        <end position="203"/>
    </location>
</feature>
<dbReference type="Gene3D" id="2.60.120.200">
    <property type="match status" value="1"/>
</dbReference>
<dbReference type="InterPro" id="IPR000998">
    <property type="entry name" value="MAM_dom"/>
</dbReference>
<dbReference type="CDD" id="cd06263">
    <property type="entry name" value="MAM"/>
    <property type="match status" value="1"/>
</dbReference>
<dbReference type="GO" id="GO:0016020">
    <property type="term" value="C:membrane"/>
    <property type="evidence" value="ECO:0007669"/>
    <property type="project" value="InterPro"/>
</dbReference>
<proteinExistence type="predicted"/>
<dbReference type="SMART" id="SM00137">
    <property type="entry name" value="MAM"/>
    <property type="match status" value="1"/>
</dbReference>
<keyword evidence="4" id="KW-1185">Reference proteome</keyword>
<sequence>AKDGSRDRKPEGYLVLWIYLYLYTVYFTIIFTGTSMGHCDFEFDLCAWEQDQNDDFDWNLRTGSILKSSLGPAADHTLQGPSGHYIFIKSSFPRLPEQKARIFSPKLSRGSKNSLKNLHISILFYYNMYGVNIGSLTIYQVTASNQEKVLFHLTGNQGNFWQRRLLLLNADEDFQITFEGQVGKEYRGDIAIDDITFTKECLPSPDLSAEPTALPSTGTFLLNRLSNFTASDSEKSSKQPLL</sequence>
<dbReference type="SUPFAM" id="SSF49899">
    <property type="entry name" value="Concanavalin A-like lectins/glucanases"/>
    <property type="match status" value="1"/>
</dbReference>
<keyword evidence="1" id="KW-0472">Membrane</keyword>
<dbReference type="AlphaFoldDB" id="A0A8C0J323"/>
<organism evidence="3 4">
    <name type="scientific">Chelonoidis abingdonii</name>
    <name type="common">Abingdon island giant tortoise</name>
    <name type="synonym">Testudo abingdonii</name>
    <dbReference type="NCBI Taxonomy" id="106734"/>
    <lineage>
        <taxon>Eukaryota</taxon>
        <taxon>Metazoa</taxon>
        <taxon>Chordata</taxon>
        <taxon>Craniata</taxon>
        <taxon>Vertebrata</taxon>
        <taxon>Euteleostomi</taxon>
        <taxon>Archelosauria</taxon>
        <taxon>Testudinata</taxon>
        <taxon>Testudines</taxon>
        <taxon>Cryptodira</taxon>
        <taxon>Durocryptodira</taxon>
        <taxon>Testudinoidea</taxon>
        <taxon>Testudinidae</taxon>
        <taxon>Chelonoidis</taxon>
    </lineage>
</organism>
<dbReference type="Proteomes" id="UP000694404">
    <property type="component" value="Unplaced"/>
</dbReference>
<feature type="transmembrane region" description="Helical" evidence="1">
    <location>
        <begin position="12"/>
        <end position="31"/>
    </location>
</feature>
<protein>
    <recommendedName>
        <fullName evidence="2">MAM domain-containing protein</fullName>
    </recommendedName>
</protein>
<reference evidence="3" key="2">
    <citation type="submission" date="2025-09" db="UniProtKB">
        <authorList>
            <consortium name="Ensembl"/>
        </authorList>
    </citation>
    <scope>IDENTIFICATION</scope>
</reference>